<comment type="caution">
    <text evidence="2">The sequence shown here is derived from an EMBL/GenBank/DDBJ whole genome shotgun (WGS) entry which is preliminary data.</text>
</comment>
<sequence length="199" mass="21669">MSRFAALLHVPERVDPLRWWLRLALWLGFAAWSLPLVRADIRSGEIASSFLHGPLLLFHEAGHVLMLPLGEWMTVFGGTLGQLAMPLAMAGVLLSKNRDPFGASLGLWLTGVSLLTIAPYAYDALHPQLILLGGHTGDDGPHDWIYLLSSLGLLPRAQGIGRTVHFAGAAVMLLSLAWGAGVLWLQRARISDGEVLREE</sequence>
<name>A0A4Z0BFC1_9BURK</name>
<reference evidence="2 3" key="1">
    <citation type="submission" date="2019-03" db="EMBL/GenBank/DDBJ databases">
        <title>Ramlibacter rhizophilus CCTCC AB2015357, whole genome shotgun sequence.</title>
        <authorList>
            <person name="Zhang X."/>
            <person name="Feng G."/>
            <person name="Zhu H."/>
        </authorList>
    </citation>
    <scope>NUCLEOTIDE SEQUENCE [LARGE SCALE GENOMIC DNA]</scope>
    <source>
        <strain evidence="2 3">CCTCC AB2015357</strain>
    </source>
</reference>
<dbReference type="AlphaFoldDB" id="A0A4Z0BFC1"/>
<accession>A0A4Z0BFC1</accession>
<dbReference type="RefSeq" id="WP_135286259.1">
    <property type="nucleotide sequence ID" value="NZ_SMLL01000006.1"/>
</dbReference>
<dbReference type="Proteomes" id="UP000297564">
    <property type="component" value="Unassembled WGS sequence"/>
</dbReference>
<dbReference type="OrthoDB" id="9801221at2"/>
<keyword evidence="1" id="KW-0472">Membrane</keyword>
<keyword evidence="1" id="KW-1133">Transmembrane helix</keyword>
<feature type="transmembrane region" description="Helical" evidence="1">
    <location>
        <begin position="164"/>
        <end position="185"/>
    </location>
</feature>
<feature type="transmembrane region" description="Helical" evidence="1">
    <location>
        <begin position="75"/>
        <end position="94"/>
    </location>
</feature>
<feature type="transmembrane region" description="Helical" evidence="1">
    <location>
        <begin position="101"/>
        <end position="122"/>
    </location>
</feature>
<proteinExistence type="predicted"/>
<protein>
    <submittedName>
        <fullName evidence="2">Uncharacterized protein</fullName>
    </submittedName>
</protein>
<dbReference type="EMBL" id="SMLL01000006">
    <property type="protein sequence ID" value="TFY98026.1"/>
    <property type="molecule type" value="Genomic_DNA"/>
</dbReference>
<feature type="transmembrane region" description="Helical" evidence="1">
    <location>
        <begin position="20"/>
        <end position="37"/>
    </location>
</feature>
<evidence type="ECO:0000256" key="1">
    <source>
        <dbReference type="SAM" id="Phobius"/>
    </source>
</evidence>
<evidence type="ECO:0000313" key="3">
    <source>
        <dbReference type="Proteomes" id="UP000297564"/>
    </source>
</evidence>
<organism evidence="2 3">
    <name type="scientific">Ramlibacter rhizophilus</name>
    <dbReference type="NCBI Taxonomy" id="1781167"/>
    <lineage>
        <taxon>Bacteria</taxon>
        <taxon>Pseudomonadati</taxon>
        <taxon>Pseudomonadota</taxon>
        <taxon>Betaproteobacteria</taxon>
        <taxon>Burkholderiales</taxon>
        <taxon>Comamonadaceae</taxon>
        <taxon>Ramlibacter</taxon>
    </lineage>
</organism>
<gene>
    <name evidence="2" type="ORF">EZ242_16390</name>
</gene>
<keyword evidence="3" id="KW-1185">Reference proteome</keyword>
<keyword evidence="1" id="KW-0812">Transmembrane</keyword>
<evidence type="ECO:0000313" key="2">
    <source>
        <dbReference type="EMBL" id="TFY98026.1"/>
    </source>
</evidence>